<dbReference type="SUPFAM" id="SSF53756">
    <property type="entry name" value="UDP-Glycosyltransferase/glycogen phosphorylase"/>
    <property type="match status" value="1"/>
</dbReference>
<dbReference type="GO" id="GO:0008194">
    <property type="term" value="F:UDP-glycosyltransferase activity"/>
    <property type="evidence" value="ECO:0007669"/>
    <property type="project" value="InterPro"/>
</dbReference>
<evidence type="ECO:0000313" key="7">
    <source>
        <dbReference type="Proteomes" id="UP001327560"/>
    </source>
</evidence>
<evidence type="ECO:0000256" key="1">
    <source>
        <dbReference type="ARBA" id="ARBA00009995"/>
    </source>
</evidence>
<dbReference type="FunFam" id="3.40.50.2000:FF:000054">
    <property type="entry name" value="Glycosyltransferase"/>
    <property type="match status" value="1"/>
</dbReference>
<dbReference type="FunFam" id="3.40.50.2000:FF:000051">
    <property type="entry name" value="Glycosyltransferase"/>
    <property type="match status" value="1"/>
</dbReference>
<dbReference type="Proteomes" id="UP001327560">
    <property type="component" value="Chromosome 3"/>
</dbReference>
<comment type="similarity">
    <text evidence="1 4">Belongs to the UDP-glycosyltransferase family.</text>
</comment>
<organism evidence="6 7">
    <name type="scientific">Canna indica</name>
    <name type="common">Indian-shot</name>
    <dbReference type="NCBI Taxonomy" id="4628"/>
    <lineage>
        <taxon>Eukaryota</taxon>
        <taxon>Viridiplantae</taxon>
        <taxon>Streptophyta</taxon>
        <taxon>Embryophyta</taxon>
        <taxon>Tracheophyta</taxon>
        <taxon>Spermatophyta</taxon>
        <taxon>Magnoliopsida</taxon>
        <taxon>Liliopsida</taxon>
        <taxon>Zingiberales</taxon>
        <taxon>Cannaceae</taxon>
        <taxon>Canna</taxon>
    </lineage>
</organism>
<accession>A0AAQ3K4Y4</accession>
<dbReference type="EMBL" id="CP136892">
    <property type="protein sequence ID" value="WOL02133.1"/>
    <property type="molecule type" value="Genomic_DNA"/>
</dbReference>
<dbReference type="Pfam" id="PF00201">
    <property type="entry name" value="UDPGT"/>
    <property type="match status" value="1"/>
</dbReference>
<dbReference type="PROSITE" id="PS00375">
    <property type="entry name" value="UDPGT"/>
    <property type="match status" value="1"/>
</dbReference>
<name>A0AAQ3K4Y4_9LILI</name>
<dbReference type="PANTHER" id="PTHR48046">
    <property type="entry name" value="UDP-GLYCOSYLTRANSFERASE 72E1"/>
    <property type="match status" value="1"/>
</dbReference>
<evidence type="ECO:0000256" key="4">
    <source>
        <dbReference type="RuleBase" id="RU003718"/>
    </source>
</evidence>
<keyword evidence="3 4" id="KW-0808">Transferase</keyword>
<dbReference type="InterPro" id="IPR035595">
    <property type="entry name" value="UDP_glycos_trans_CS"/>
</dbReference>
<keyword evidence="7" id="KW-1185">Reference proteome</keyword>
<evidence type="ECO:0000256" key="5">
    <source>
        <dbReference type="RuleBase" id="RU362057"/>
    </source>
</evidence>
<dbReference type="Gene3D" id="3.40.50.2000">
    <property type="entry name" value="Glycogen Phosphorylase B"/>
    <property type="match status" value="2"/>
</dbReference>
<dbReference type="PANTHER" id="PTHR48046:SF6">
    <property type="entry name" value="GLYCOSYLTRANSFERASE"/>
    <property type="match status" value="1"/>
</dbReference>
<gene>
    <name evidence="6" type="ORF">Cni_G10852</name>
</gene>
<evidence type="ECO:0000256" key="2">
    <source>
        <dbReference type="ARBA" id="ARBA00022676"/>
    </source>
</evidence>
<dbReference type="AlphaFoldDB" id="A0AAQ3K4Y4"/>
<reference evidence="6 7" key="1">
    <citation type="submission" date="2023-10" db="EMBL/GenBank/DDBJ databases">
        <title>Chromosome-scale genome assembly provides insights into flower coloration mechanisms of Canna indica.</title>
        <authorList>
            <person name="Li C."/>
        </authorList>
    </citation>
    <scope>NUCLEOTIDE SEQUENCE [LARGE SCALE GENOMIC DNA]</scope>
    <source>
        <tissue evidence="6">Flower</tissue>
    </source>
</reference>
<evidence type="ECO:0000256" key="3">
    <source>
        <dbReference type="ARBA" id="ARBA00022679"/>
    </source>
</evidence>
<dbReference type="EC" id="2.4.1.-" evidence="5"/>
<protein>
    <recommendedName>
        <fullName evidence="5">Glycosyltransferase</fullName>
        <ecNumber evidence="5">2.4.1.-</ecNumber>
    </recommendedName>
</protein>
<dbReference type="InterPro" id="IPR002213">
    <property type="entry name" value="UDP_glucos_trans"/>
</dbReference>
<keyword evidence="2 4" id="KW-0328">Glycosyltransferase</keyword>
<evidence type="ECO:0000313" key="6">
    <source>
        <dbReference type="EMBL" id="WOL02133.1"/>
    </source>
</evidence>
<proteinExistence type="inferred from homology"/>
<dbReference type="CDD" id="cd03784">
    <property type="entry name" value="GT1_Gtf-like"/>
    <property type="match status" value="1"/>
</dbReference>
<sequence length="472" mass="51202">MENGFSDGNRAPPQPHVALLATPGIGHIIPLAEFAKILVARYGFSVTIITLAASACEAQSALLSSLPPAISSLALPPVPLDDLSPDARIETIMSVAVVRSLPDLRRALSQLQSSVNLVALAADLFATDSFTVARELGLPPYLFFPTNLLALSLILHIPELDATVVGEYRDLPELRLPGCVPIPGPDILNPIQDRSNEVYRWMVHHGRRYREADGIIVNTFDALEPEAAKVLRQPEPGRPPVYLVGPLTAEGSKDAECLRWLDQQPQDSVLFVSFGSGGTLSMAQTTELALGLEMSGQRFLWVVRSPTDCGDVSEAYFTAQSKADPFAFLPEGFADRMREVGLLVTSWVPQVALLNHAATGGFLSHCGWNSTLETVKAGVPIIAWPLFAEQRQNAVMLTKGAKIALRRRAEANGLVPREEVARVVRGLMEGDEGKAARRRVRDLREAAARGLEEGGDAYRAIEEVAIKWKGTN</sequence>